<proteinExistence type="predicted"/>
<evidence type="ECO:0000256" key="1">
    <source>
        <dbReference type="SAM" id="Coils"/>
    </source>
</evidence>
<name>A0A8T1ZNH4_9BRAS</name>
<evidence type="ECO:0008006" key="4">
    <source>
        <dbReference type="Google" id="ProtNLM"/>
    </source>
</evidence>
<dbReference type="Proteomes" id="UP000694240">
    <property type="component" value="Chromosome 10"/>
</dbReference>
<feature type="coiled-coil region" evidence="1">
    <location>
        <begin position="356"/>
        <end position="383"/>
    </location>
</feature>
<reference evidence="2 3" key="1">
    <citation type="submission" date="2020-12" db="EMBL/GenBank/DDBJ databases">
        <title>Concerted genomic and epigenomic changes stabilize Arabidopsis allopolyploids.</title>
        <authorList>
            <person name="Chen Z."/>
        </authorList>
    </citation>
    <scope>NUCLEOTIDE SEQUENCE [LARGE SCALE GENOMIC DNA]</scope>
    <source>
        <strain evidence="2">Allo738</strain>
        <tissue evidence="2">Leaf</tissue>
    </source>
</reference>
<protein>
    <recommendedName>
        <fullName evidence="4">Protein DEFECTIVE IN MERISTEM SILENCING 3</fullName>
    </recommendedName>
</protein>
<dbReference type="PANTHER" id="PTHR33566">
    <property type="entry name" value="EN/SPM-LIKE TRANSPOSON-RELATED"/>
    <property type="match status" value="1"/>
</dbReference>
<keyword evidence="1" id="KW-0175">Coiled coil</keyword>
<keyword evidence="3" id="KW-1185">Reference proteome</keyword>
<dbReference type="EMBL" id="JAEFBK010000010">
    <property type="protein sequence ID" value="KAG7560203.1"/>
    <property type="molecule type" value="Genomic_DNA"/>
</dbReference>
<evidence type="ECO:0000313" key="3">
    <source>
        <dbReference type="Proteomes" id="UP000694240"/>
    </source>
</evidence>
<feature type="coiled-coil region" evidence="1">
    <location>
        <begin position="56"/>
        <end position="90"/>
    </location>
</feature>
<organism evidence="2 3">
    <name type="scientific">Arabidopsis thaliana x Arabidopsis arenosa</name>
    <dbReference type="NCBI Taxonomy" id="1240361"/>
    <lineage>
        <taxon>Eukaryota</taxon>
        <taxon>Viridiplantae</taxon>
        <taxon>Streptophyta</taxon>
        <taxon>Embryophyta</taxon>
        <taxon>Tracheophyta</taxon>
        <taxon>Spermatophyta</taxon>
        <taxon>Magnoliopsida</taxon>
        <taxon>eudicotyledons</taxon>
        <taxon>Gunneridae</taxon>
        <taxon>Pentapetalae</taxon>
        <taxon>rosids</taxon>
        <taxon>malvids</taxon>
        <taxon>Brassicales</taxon>
        <taxon>Brassicaceae</taxon>
        <taxon>Camelineae</taxon>
        <taxon>Arabidopsis</taxon>
    </lineage>
</organism>
<comment type="caution">
    <text evidence="2">The sequence shown here is derived from an EMBL/GenBank/DDBJ whole genome shotgun (WGS) entry which is preliminary data.</text>
</comment>
<evidence type="ECO:0000313" key="2">
    <source>
        <dbReference type="EMBL" id="KAG7560203.1"/>
    </source>
</evidence>
<sequence length="423" mass="46967">MYPTGQQISFQTTPLNVQDPTRMMNLGQSSPVSRNETQNGGVGGGIDQAEFAMFNSKRLQSDLEAMGNKLKQHEDNLKFLKSQKNKLDEAIVDLQVHMSKLHSSPTPRSENCDNNLQGEDVNEQILRHENSAAGVLGLVETFHGAQASQLMLTKGVVGVVAKLGKVNDENLSQILSNYLGTRSMLAVVCRNYESVTALEAYDNQGNIDRNAGLHGLGASIGRTIGSNFDAICLENLRPYVGQHIADDLQRRLDLLKPKLPNGECPPGFLGFAVNMIQIDPAYLLCVTSYGYGLRETLFYSLFSRLQVYKTRADMISALPCISDGAISLDGGIIRTPGIFNLGNRDEVNVRFAKPTASRTMDNYSEAEKKMKELKWKKEKTLEDIKREQVLREHAVFNFGKKKEEFVRCLAQSSCTNQPMNTPR</sequence>
<gene>
    <name evidence="2" type="ORF">ISN45_Aa05g017480</name>
</gene>
<dbReference type="AlphaFoldDB" id="A0A8T1ZNH4"/>
<accession>A0A8T1ZNH4</accession>
<dbReference type="PANTHER" id="PTHR33566:SF6">
    <property type="entry name" value="PROTEIN DEFECTIVE IN MERISTEM SILENCING 3"/>
    <property type="match status" value="1"/>
</dbReference>